<dbReference type="AlphaFoldDB" id="A0A6N8FH04"/>
<dbReference type="Gene3D" id="1.10.287.2610">
    <property type="match status" value="1"/>
</dbReference>
<dbReference type="RefSeq" id="WP_155668913.1">
    <property type="nucleotide sequence ID" value="NZ_WOCA01000007.1"/>
</dbReference>
<evidence type="ECO:0000256" key="5">
    <source>
        <dbReference type="SAM" id="MobiDB-lite"/>
    </source>
</evidence>
<feature type="transmembrane region" description="Helical" evidence="6">
    <location>
        <begin position="604"/>
        <end position="624"/>
    </location>
</feature>
<dbReference type="EMBL" id="WOCA01000007">
    <property type="protein sequence ID" value="MUK88942.1"/>
    <property type="molecule type" value="Genomic_DNA"/>
</dbReference>
<proteinExistence type="predicted"/>
<dbReference type="Proteomes" id="UP000469125">
    <property type="component" value="Unassembled WGS sequence"/>
</dbReference>
<keyword evidence="3 6" id="KW-1133">Transmembrane helix</keyword>
<gene>
    <name evidence="9" type="ORF">GMD78_11105</name>
</gene>
<comment type="caution">
    <text evidence="9">The sequence shown here is derived from an EMBL/GenBank/DDBJ whole genome shotgun (WGS) entry which is preliminary data.</text>
</comment>
<dbReference type="PANTHER" id="PTHR43077">
    <property type="entry name" value="TRANSPORT PERMEASE YVFS-RELATED"/>
    <property type="match status" value="1"/>
</dbReference>
<evidence type="ECO:0000313" key="10">
    <source>
        <dbReference type="Proteomes" id="UP000469125"/>
    </source>
</evidence>
<accession>A0A6N8FH04</accession>
<evidence type="ECO:0000256" key="4">
    <source>
        <dbReference type="ARBA" id="ARBA00023136"/>
    </source>
</evidence>
<dbReference type="InterPro" id="IPR017500">
    <property type="entry name" value="Phage_infect_YhgE_N"/>
</dbReference>
<dbReference type="InterPro" id="IPR051328">
    <property type="entry name" value="T7SS_ABC-Transporter"/>
</dbReference>
<comment type="subcellular location">
    <subcellularLocation>
        <location evidence="1">Membrane</location>
        <topology evidence="1">Multi-pass membrane protein</topology>
    </subcellularLocation>
</comment>
<feature type="domain" description="ABC-2 type transporter transmembrane" evidence="7">
    <location>
        <begin position="566"/>
        <end position="680"/>
    </location>
</feature>
<sequence>MKASWNIFLNDLKNIGTNWVAAILIGGLILLPSLYAWFNIEASWDPYGQTDQIPIGIVNEDKGAIVREEEIHVGDELVDSLKENQSMDWQFVDRELAMDKLEYGDYFAVIIIPENFSERLGTVVSGNPEKANVEYYVNEKINAIAPKITQKGATVIVEQISSNFISTVNGIIFEVFNDLGIELEENLPDIERFEEYIFTLEENLPEIYELLNETITDADRAGEIIDQAQGLIPQVEDATTSGLQTIDDTTDFLQTAEDRLNEMAPKIDEELANIQRMVMETNEFVSNIDSTTIDLTEGNPLSETLPEQIDTMLKSIDTIEEALIQLQQQNDKNNESTDEQTEEQDSSNNQETIDQALNELENMEQSLRELQEQLSAMESFLTDKQAEVDETFAMIKDRTAKANERVDEFVKEYKETIEPTVKEEVSKAKETLANARDILVTIQSTIPEIKNMLNRTDENLSEGKDILDYVSGEFPYVQDKVNELADRIRTVQDDTDLNELIQLLQNDPEAERGFFAEPVVLNENKLFPIPNYGTGMTPFYTVLAIWVGGLLLISLLSTDIHHKENYTGRQIYFGRLFTFISIGFLQTIIVTVGNIFLLQVDISHLFWFILFGLLCSAVFIMIVYTLVSVFGDVGKALAIILLVLQIAGSGGTYPVVLLPKFFQVINPFLPFTYAIDLMREAVGGIVWERVVHDVIFLMIFGLLALIVGGFLKETINKQTDKLKNKSKESGIFH</sequence>
<feature type="transmembrane region" description="Helical" evidence="6">
    <location>
        <begin position="694"/>
        <end position="711"/>
    </location>
</feature>
<feature type="region of interest" description="Disordered" evidence="5">
    <location>
        <begin position="329"/>
        <end position="350"/>
    </location>
</feature>
<dbReference type="InterPro" id="IPR017501">
    <property type="entry name" value="Phage_infect_YhgE_C"/>
</dbReference>
<feature type="compositionally biased region" description="Acidic residues" evidence="5">
    <location>
        <begin position="336"/>
        <end position="345"/>
    </location>
</feature>
<dbReference type="PANTHER" id="PTHR43077:SF10">
    <property type="entry name" value="TRANSPORT PERMEASE PROTEIN"/>
    <property type="match status" value="1"/>
</dbReference>
<evidence type="ECO:0000256" key="3">
    <source>
        <dbReference type="ARBA" id="ARBA00022989"/>
    </source>
</evidence>
<evidence type="ECO:0000256" key="6">
    <source>
        <dbReference type="SAM" id="Phobius"/>
    </source>
</evidence>
<feature type="transmembrane region" description="Helical" evidence="6">
    <location>
        <begin position="576"/>
        <end position="598"/>
    </location>
</feature>
<evidence type="ECO:0000259" key="7">
    <source>
        <dbReference type="Pfam" id="PF01061"/>
    </source>
</evidence>
<reference evidence="9 10" key="1">
    <citation type="submission" date="2019-11" db="EMBL/GenBank/DDBJ databases">
        <authorList>
            <person name="Li X."/>
        </authorList>
    </citation>
    <scope>NUCLEOTIDE SEQUENCE [LARGE SCALE GENOMIC DNA]</scope>
    <source>
        <strain evidence="9 10">L9</strain>
    </source>
</reference>
<evidence type="ECO:0000256" key="2">
    <source>
        <dbReference type="ARBA" id="ARBA00022692"/>
    </source>
</evidence>
<feature type="transmembrane region" description="Helical" evidence="6">
    <location>
        <begin position="636"/>
        <end position="656"/>
    </location>
</feature>
<dbReference type="GO" id="GO:0140359">
    <property type="term" value="F:ABC-type transporter activity"/>
    <property type="evidence" value="ECO:0007669"/>
    <property type="project" value="InterPro"/>
</dbReference>
<dbReference type="NCBIfam" id="TIGR03062">
    <property type="entry name" value="pip_yhgE_Cterm"/>
    <property type="match status" value="1"/>
</dbReference>
<protein>
    <submittedName>
        <fullName evidence="9">YhgE/Pip domain-containing protein</fullName>
    </submittedName>
</protein>
<evidence type="ECO:0000259" key="8">
    <source>
        <dbReference type="Pfam" id="PF12698"/>
    </source>
</evidence>
<feature type="transmembrane region" description="Helical" evidence="6">
    <location>
        <begin position="20"/>
        <end position="38"/>
    </location>
</feature>
<dbReference type="NCBIfam" id="TIGR03061">
    <property type="entry name" value="pip_yhgE_Nterm"/>
    <property type="match status" value="1"/>
</dbReference>
<evidence type="ECO:0000256" key="1">
    <source>
        <dbReference type="ARBA" id="ARBA00004141"/>
    </source>
</evidence>
<keyword evidence="4 6" id="KW-0472">Membrane</keyword>
<name>A0A6N8FH04_9BACI</name>
<evidence type="ECO:0000313" key="9">
    <source>
        <dbReference type="EMBL" id="MUK88942.1"/>
    </source>
</evidence>
<feature type="domain" description="ABC-2 type transporter transmembrane" evidence="8">
    <location>
        <begin position="23"/>
        <end position="156"/>
    </location>
</feature>
<organism evidence="9 10">
    <name type="scientific">Ornithinibacillus caprae</name>
    <dbReference type="NCBI Taxonomy" id="2678566"/>
    <lineage>
        <taxon>Bacteria</taxon>
        <taxon>Bacillati</taxon>
        <taxon>Bacillota</taxon>
        <taxon>Bacilli</taxon>
        <taxon>Bacillales</taxon>
        <taxon>Bacillaceae</taxon>
        <taxon>Ornithinibacillus</taxon>
    </lineage>
</organism>
<dbReference type="InterPro" id="IPR013525">
    <property type="entry name" value="ABC2_TM"/>
</dbReference>
<dbReference type="Pfam" id="PF01061">
    <property type="entry name" value="ABC2_membrane"/>
    <property type="match status" value="1"/>
</dbReference>
<dbReference type="GO" id="GO:0016020">
    <property type="term" value="C:membrane"/>
    <property type="evidence" value="ECO:0007669"/>
    <property type="project" value="UniProtKB-SubCell"/>
</dbReference>
<dbReference type="Gene3D" id="3.40.1710.10">
    <property type="entry name" value="abc type-2 transporter like domain"/>
    <property type="match status" value="1"/>
</dbReference>
<feature type="transmembrane region" description="Helical" evidence="6">
    <location>
        <begin position="538"/>
        <end position="556"/>
    </location>
</feature>
<keyword evidence="10" id="KW-1185">Reference proteome</keyword>
<dbReference type="Pfam" id="PF12698">
    <property type="entry name" value="ABC2_membrane_3"/>
    <property type="match status" value="1"/>
</dbReference>
<keyword evidence="2 6" id="KW-0812">Transmembrane</keyword>